<comment type="subcellular location">
    <subcellularLocation>
        <location evidence="1">Cell membrane</location>
        <topology evidence="1">Multi-pass membrane protein</topology>
    </subcellularLocation>
</comment>
<keyword evidence="5 6" id="KW-0472">Membrane</keyword>
<evidence type="ECO:0000256" key="5">
    <source>
        <dbReference type="ARBA" id="ARBA00023136"/>
    </source>
</evidence>
<dbReference type="STRING" id="1122949.GCA_000378725_01729"/>
<evidence type="ECO:0000256" key="3">
    <source>
        <dbReference type="ARBA" id="ARBA00022692"/>
    </source>
</evidence>
<dbReference type="Pfam" id="PF02687">
    <property type="entry name" value="FtsX"/>
    <property type="match status" value="1"/>
</dbReference>
<evidence type="ECO:0000313" key="8">
    <source>
        <dbReference type="EMBL" id="SUB56918.1"/>
    </source>
</evidence>
<feature type="transmembrane region" description="Helical" evidence="6">
    <location>
        <begin position="113"/>
        <end position="139"/>
    </location>
</feature>
<feature type="domain" description="ABC3 transporter permease C-terminal" evidence="7">
    <location>
        <begin position="74"/>
        <end position="195"/>
    </location>
</feature>
<feature type="transmembrane region" description="Helical" evidence="6">
    <location>
        <begin position="566"/>
        <end position="596"/>
    </location>
</feature>
<evidence type="ECO:0000256" key="2">
    <source>
        <dbReference type="ARBA" id="ARBA00022475"/>
    </source>
</evidence>
<keyword evidence="4 6" id="KW-1133">Transmembrane helix</keyword>
<name>A0A379C4A1_9FIRM</name>
<feature type="transmembrane region" description="Helical" evidence="6">
    <location>
        <begin position="71"/>
        <end position="92"/>
    </location>
</feature>
<dbReference type="GO" id="GO:0005886">
    <property type="term" value="C:plasma membrane"/>
    <property type="evidence" value="ECO:0007669"/>
    <property type="project" value="UniProtKB-SubCell"/>
</dbReference>
<proteinExistence type="predicted"/>
<sequence length="648" mass="73416">MKVKIAIRMIWKNKLVNLWMFLSMTLISITLSLTSAWYLATLSPNNDLIFSTFNRKKNNLILGDLVNGSQLQFLMILFFGFLLLVGTIYFSIKQEDKDWALLKLNSLNNKEIIEILLFRTLILNIIASVLGIFLSRFFIKAYVKFFFYFIFKPGYDSLLMVNLRPGLQSSVISLLAIFVMVIIASLTASINVIKTRPIDLFIKSNEIATLSKRNIILRAIIGLILFFIFLYYTLIKPVETGTIIDIQGVGALAIALVIIVAPILIPKFSSLIAKVLVLKNSALASYCRGRVLMNTQKNLSLATPILLAVIIPSIFALFSEASVVRMNREYNAQNKKMGEGIYAIINPTKIDAYAQEKLLEIKGTQDLIITNTLSYYDAAEDDHYVGVNYINDKSLMVNLDLEAGSIDNISKNKIGASNDYELGDEIKITYYNGEEKTYNVVAVFKSVPYLLLPKIYIDYNSNEFLQGLEKIDNKLYMSNSSIGKAELEKKVKKILPSSRVLTGSEDVNEYLKNFSDHEFTTIKFLYFPCMILALVIIAQNIISLISFKEDDFKLLFRMGFTRGEIILENLVEILATIFSANIMIIMVISIMLVKFTKEFSINEITIGANLPIKVCLYLNIFFIIICIVITVIVCLLKTEKTKMVDRQI</sequence>
<reference evidence="8 9" key="1">
    <citation type="submission" date="2018-06" db="EMBL/GenBank/DDBJ databases">
        <authorList>
            <consortium name="Pathogen Informatics"/>
            <person name="Doyle S."/>
        </authorList>
    </citation>
    <scope>NUCLEOTIDE SEQUENCE [LARGE SCALE GENOMIC DNA]</scope>
    <source>
        <strain evidence="8 9">NCTC13149</strain>
    </source>
</reference>
<keyword evidence="3 6" id="KW-0812">Transmembrane</keyword>
<dbReference type="EMBL" id="UGSZ01000001">
    <property type="protein sequence ID" value="SUB56918.1"/>
    <property type="molecule type" value="Genomic_DNA"/>
</dbReference>
<accession>A0A379C4A1</accession>
<keyword evidence="2" id="KW-1003">Cell membrane</keyword>
<feature type="transmembrane region" description="Helical" evidence="6">
    <location>
        <begin position="524"/>
        <end position="545"/>
    </location>
</feature>
<gene>
    <name evidence="8" type="ORF">NCTC13149_00731</name>
</gene>
<protein>
    <submittedName>
        <fullName evidence="8">FtsX-like permease family</fullName>
    </submittedName>
</protein>
<feature type="transmembrane region" description="Helical" evidence="6">
    <location>
        <begin position="298"/>
        <end position="318"/>
    </location>
</feature>
<evidence type="ECO:0000256" key="1">
    <source>
        <dbReference type="ARBA" id="ARBA00004651"/>
    </source>
</evidence>
<dbReference type="Proteomes" id="UP000255517">
    <property type="component" value="Unassembled WGS sequence"/>
</dbReference>
<feature type="transmembrane region" description="Helical" evidence="6">
    <location>
        <begin position="171"/>
        <end position="194"/>
    </location>
</feature>
<evidence type="ECO:0000313" key="9">
    <source>
        <dbReference type="Proteomes" id="UP000255517"/>
    </source>
</evidence>
<dbReference type="OrthoDB" id="1698804at2"/>
<evidence type="ECO:0000256" key="4">
    <source>
        <dbReference type="ARBA" id="ARBA00022989"/>
    </source>
</evidence>
<dbReference type="InterPro" id="IPR003838">
    <property type="entry name" value="ABC3_permease_C"/>
</dbReference>
<dbReference type="RefSeq" id="WP_019035333.1">
    <property type="nucleotide sequence ID" value="NZ_UGSZ01000001.1"/>
</dbReference>
<evidence type="ECO:0000256" key="6">
    <source>
        <dbReference type="SAM" id="Phobius"/>
    </source>
</evidence>
<organism evidence="8 9">
    <name type="scientific">Peptoniphilus lacrimalis</name>
    <dbReference type="NCBI Taxonomy" id="33031"/>
    <lineage>
        <taxon>Bacteria</taxon>
        <taxon>Bacillati</taxon>
        <taxon>Bacillota</taxon>
        <taxon>Tissierellia</taxon>
        <taxon>Tissierellales</taxon>
        <taxon>Peptoniphilaceae</taxon>
        <taxon>Peptoniphilus</taxon>
    </lineage>
</organism>
<feature type="transmembrane region" description="Helical" evidence="6">
    <location>
        <begin position="21"/>
        <end position="40"/>
    </location>
</feature>
<evidence type="ECO:0000259" key="7">
    <source>
        <dbReference type="Pfam" id="PF02687"/>
    </source>
</evidence>
<dbReference type="AlphaFoldDB" id="A0A379C4A1"/>
<feature type="transmembrane region" description="Helical" evidence="6">
    <location>
        <begin position="246"/>
        <end position="265"/>
    </location>
</feature>
<feature type="transmembrane region" description="Helical" evidence="6">
    <location>
        <begin position="616"/>
        <end position="636"/>
    </location>
</feature>
<feature type="transmembrane region" description="Helical" evidence="6">
    <location>
        <begin position="215"/>
        <end position="234"/>
    </location>
</feature>